<organism evidence="1 2">
    <name type="scientific">Rhododendron simsii</name>
    <name type="common">Sims's rhododendron</name>
    <dbReference type="NCBI Taxonomy" id="118357"/>
    <lineage>
        <taxon>Eukaryota</taxon>
        <taxon>Viridiplantae</taxon>
        <taxon>Streptophyta</taxon>
        <taxon>Embryophyta</taxon>
        <taxon>Tracheophyta</taxon>
        <taxon>Spermatophyta</taxon>
        <taxon>Magnoliopsida</taxon>
        <taxon>eudicotyledons</taxon>
        <taxon>Gunneridae</taxon>
        <taxon>Pentapetalae</taxon>
        <taxon>asterids</taxon>
        <taxon>Ericales</taxon>
        <taxon>Ericaceae</taxon>
        <taxon>Ericoideae</taxon>
        <taxon>Rhodoreae</taxon>
        <taxon>Rhododendron</taxon>
    </lineage>
</organism>
<keyword evidence="2" id="KW-1185">Reference proteome</keyword>
<sequence length="66" mass="7275">MESREKKILTGFCYWGGERKVFNCPKLKGISLDFSHQESDSTDLTAMVDGLGAAYKCKNTVSVLLG</sequence>
<protein>
    <submittedName>
        <fullName evidence="1">Uncharacterized protein</fullName>
    </submittedName>
</protein>
<proteinExistence type="predicted"/>
<dbReference type="AlphaFoldDB" id="A0A834L5B6"/>
<accession>A0A834L5B6</accession>
<reference evidence="1" key="1">
    <citation type="submission" date="2019-11" db="EMBL/GenBank/DDBJ databases">
        <authorList>
            <person name="Liu Y."/>
            <person name="Hou J."/>
            <person name="Li T.-Q."/>
            <person name="Guan C.-H."/>
            <person name="Wu X."/>
            <person name="Wu H.-Z."/>
            <person name="Ling F."/>
            <person name="Zhang R."/>
            <person name="Shi X.-G."/>
            <person name="Ren J.-P."/>
            <person name="Chen E.-F."/>
            <person name="Sun J.-M."/>
        </authorList>
    </citation>
    <scope>NUCLEOTIDE SEQUENCE</scope>
    <source>
        <strain evidence="1">Adult_tree_wgs_1</strain>
        <tissue evidence="1">Leaves</tissue>
    </source>
</reference>
<gene>
    <name evidence="1" type="ORF">RHSIM_RhsimUnG0001000</name>
</gene>
<evidence type="ECO:0000313" key="1">
    <source>
        <dbReference type="EMBL" id="KAF7117146.1"/>
    </source>
</evidence>
<evidence type="ECO:0000313" key="2">
    <source>
        <dbReference type="Proteomes" id="UP000626092"/>
    </source>
</evidence>
<name>A0A834L5B6_RHOSS</name>
<comment type="caution">
    <text evidence="1">The sequence shown here is derived from an EMBL/GenBank/DDBJ whole genome shotgun (WGS) entry which is preliminary data.</text>
</comment>
<dbReference type="Proteomes" id="UP000626092">
    <property type="component" value="Unassembled WGS sequence"/>
</dbReference>
<dbReference type="EMBL" id="WJXA01000018">
    <property type="protein sequence ID" value="KAF7117146.1"/>
    <property type="molecule type" value="Genomic_DNA"/>
</dbReference>
<dbReference type="OrthoDB" id="10486058at2759"/>